<dbReference type="PROSITE" id="PS50900">
    <property type="entry name" value="PLAC"/>
    <property type="match status" value="1"/>
</dbReference>
<evidence type="ECO:0000313" key="22">
    <source>
        <dbReference type="RefSeq" id="XP_031427213.1"/>
    </source>
</evidence>
<dbReference type="RefSeq" id="XP_031427213.1">
    <property type="nucleotide sequence ID" value="XM_031571353.2"/>
</dbReference>
<feature type="binding site" evidence="15 17">
    <location>
        <position position="419"/>
    </location>
    <ligand>
        <name>Zn(2+)</name>
        <dbReference type="ChEBI" id="CHEBI:29105"/>
        <note>catalytic</note>
    </ligand>
</feature>
<feature type="disulfide bond" evidence="16">
    <location>
        <begin position="516"/>
        <end position="539"/>
    </location>
</feature>
<dbReference type="FunFam" id="2.20.100.10:FF:000006">
    <property type="entry name" value="A disintegrin and metalloproteinase with thrombospondin motifs 1"/>
    <property type="match status" value="1"/>
</dbReference>
<feature type="disulfide bond" evidence="16">
    <location>
        <begin position="525"/>
        <end position="558"/>
    </location>
</feature>
<comment type="caution">
    <text evidence="17">Lacks conserved residue(s) required for the propagation of feature annotation.</text>
</comment>
<dbReference type="Pfam" id="PF00090">
    <property type="entry name" value="TSP_1"/>
    <property type="match status" value="1"/>
</dbReference>
<dbReference type="InterPro" id="IPR024079">
    <property type="entry name" value="MetalloPept_cat_dom_sf"/>
</dbReference>
<dbReference type="Gene3D" id="3.40.390.10">
    <property type="entry name" value="Collagenase (Catalytic Domain)"/>
    <property type="match status" value="1"/>
</dbReference>
<dbReference type="SMART" id="SM00209">
    <property type="entry name" value="TSP1"/>
    <property type="match status" value="4"/>
</dbReference>
<evidence type="ECO:0000256" key="16">
    <source>
        <dbReference type="PIRSR" id="PIRSR613273-3"/>
    </source>
</evidence>
<comment type="subcellular location">
    <subcellularLocation>
        <location evidence="1">Secreted</location>
        <location evidence="1">Extracellular space</location>
        <location evidence="1">Extracellular matrix</location>
    </subcellularLocation>
</comment>
<feature type="disulfide bond" evidence="16">
    <location>
        <begin position="505"/>
        <end position="530"/>
    </location>
</feature>
<feature type="disulfide bond" evidence="16">
    <location>
        <begin position="436"/>
        <end position="462"/>
    </location>
</feature>
<dbReference type="GO" id="GO:0030198">
    <property type="term" value="P:extracellular matrix organization"/>
    <property type="evidence" value="ECO:0007669"/>
    <property type="project" value="InterPro"/>
</dbReference>
<evidence type="ECO:0000256" key="2">
    <source>
        <dbReference type="ARBA" id="ARBA00022525"/>
    </source>
</evidence>
<evidence type="ECO:0000256" key="14">
    <source>
        <dbReference type="PIRSR" id="PIRSR613273-1"/>
    </source>
</evidence>
<organism evidence="21 22">
    <name type="scientific">Clupea harengus</name>
    <name type="common">Atlantic herring</name>
    <dbReference type="NCBI Taxonomy" id="7950"/>
    <lineage>
        <taxon>Eukaryota</taxon>
        <taxon>Metazoa</taxon>
        <taxon>Chordata</taxon>
        <taxon>Craniata</taxon>
        <taxon>Vertebrata</taxon>
        <taxon>Euteleostomi</taxon>
        <taxon>Actinopterygii</taxon>
        <taxon>Neopterygii</taxon>
        <taxon>Teleostei</taxon>
        <taxon>Clupei</taxon>
        <taxon>Clupeiformes</taxon>
        <taxon>Clupeoidei</taxon>
        <taxon>Clupeidae</taxon>
        <taxon>Clupea</taxon>
    </lineage>
</organism>
<keyword evidence="4" id="KW-0645">Protease</keyword>
<evidence type="ECO:0000256" key="12">
    <source>
        <dbReference type="ARBA" id="ARBA00023157"/>
    </source>
</evidence>
<evidence type="ECO:0000256" key="1">
    <source>
        <dbReference type="ARBA" id="ARBA00004498"/>
    </source>
</evidence>
<feature type="binding site" evidence="15 17">
    <location>
        <position position="429"/>
    </location>
    <ligand>
        <name>Zn(2+)</name>
        <dbReference type="ChEBI" id="CHEBI:29105"/>
        <note>catalytic</note>
    </ligand>
</feature>
<dbReference type="InterPro" id="IPR013273">
    <property type="entry name" value="ADAMTS/ADAMTS-like"/>
</dbReference>
<gene>
    <name evidence="22" type="primary">adamts2a</name>
</gene>
<dbReference type="InterPro" id="IPR002870">
    <property type="entry name" value="Peptidase_M12B_N"/>
</dbReference>
<dbReference type="OrthoDB" id="5855429at2759"/>
<evidence type="ECO:0000256" key="17">
    <source>
        <dbReference type="PROSITE-ProRule" id="PRU00276"/>
    </source>
</evidence>
<dbReference type="GO" id="GO:0031012">
    <property type="term" value="C:extracellular matrix"/>
    <property type="evidence" value="ECO:0007669"/>
    <property type="project" value="TreeGrafter"/>
</dbReference>
<evidence type="ECO:0000256" key="7">
    <source>
        <dbReference type="ARBA" id="ARBA00022737"/>
    </source>
</evidence>
<dbReference type="Pfam" id="PF01562">
    <property type="entry name" value="Pep_M12B_propep"/>
    <property type="match status" value="1"/>
</dbReference>
<feature type="region of interest" description="Disordered" evidence="18">
    <location>
        <begin position="1167"/>
        <end position="1268"/>
    </location>
</feature>
<dbReference type="Gene3D" id="2.60.120.830">
    <property type="match status" value="1"/>
</dbReference>
<evidence type="ECO:0000256" key="5">
    <source>
        <dbReference type="ARBA" id="ARBA00022723"/>
    </source>
</evidence>
<name>A0A6P8FFM8_CLUHA</name>
<keyword evidence="3" id="KW-0272">Extracellular matrix</keyword>
<feature type="binding site" evidence="15">
    <location>
        <position position="479"/>
    </location>
    <ligand>
        <name>Ca(2+)</name>
        <dbReference type="ChEBI" id="CHEBI:29108"/>
        <label>2</label>
    </ligand>
</feature>
<evidence type="ECO:0000256" key="15">
    <source>
        <dbReference type="PIRSR" id="PIRSR613273-2"/>
    </source>
</evidence>
<dbReference type="PROSITE" id="PS50215">
    <property type="entry name" value="ADAM_MEPRO"/>
    <property type="match status" value="1"/>
</dbReference>
<dbReference type="InterPro" id="IPR010909">
    <property type="entry name" value="PLAC"/>
</dbReference>
<dbReference type="PROSITE" id="PS50092">
    <property type="entry name" value="TSP1"/>
    <property type="match status" value="4"/>
</dbReference>
<evidence type="ECO:0000256" key="10">
    <source>
        <dbReference type="ARBA" id="ARBA00023049"/>
    </source>
</evidence>
<keyword evidence="13" id="KW-0325">Glycoprotein</keyword>
<keyword evidence="21" id="KW-1185">Reference proteome</keyword>
<dbReference type="InterPro" id="IPR010294">
    <property type="entry name" value="ADAMTS_spacer1"/>
</dbReference>
<dbReference type="Pfam" id="PF19030">
    <property type="entry name" value="TSP1_ADAMTS"/>
    <property type="match status" value="3"/>
</dbReference>
<dbReference type="Gene3D" id="3.40.1620.60">
    <property type="match status" value="1"/>
</dbReference>
<evidence type="ECO:0000256" key="18">
    <source>
        <dbReference type="SAM" id="MobiDB-lite"/>
    </source>
</evidence>
<dbReference type="CDD" id="cd04273">
    <property type="entry name" value="ZnMc_ADAMTS_like"/>
    <property type="match status" value="1"/>
</dbReference>
<dbReference type="GO" id="GO:0004222">
    <property type="term" value="F:metalloendopeptidase activity"/>
    <property type="evidence" value="ECO:0007669"/>
    <property type="project" value="InterPro"/>
</dbReference>
<dbReference type="Pfam" id="PF17771">
    <property type="entry name" value="ADAMTS_CR_2"/>
    <property type="match status" value="1"/>
</dbReference>
<dbReference type="InterPro" id="IPR000884">
    <property type="entry name" value="TSP1_rpt"/>
</dbReference>
<dbReference type="Proteomes" id="UP000515152">
    <property type="component" value="Chromosome 8"/>
</dbReference>
<feature type="binding site" evidence="15">
    <location>
        <position position="372"/>
    </location>
    <ligand>
        <name>Ca(2+)</name>
        <dbReference type="ChEBI" id="CHEBI:29108"/>
        <label>1</label>
    </ligand>
</feature>
<keyword evidence="5 15" id="KW-0479">Metal-binding</keyword>
<dbReference type="KEGG" id="char:105904583"/>
<feature type="disulfide bond" evidence="16">
    <location>
        <begin position="397"/>
        <end position="476"/>
    </location>
</feature>
<keyword evidence="9 15" id="KW-0862">Zinc</keyword>
<dbReference type="PRINTS" id="PR01857">
    <property type="entry name" value="ADAMTSFAMILY"/>
</dbReference>
<feature type="domain" description="PLAC" evidence="20">
    <location>
        <begin position="1066"/>
        <end position="1104"/>
    </location>
</feature>
<keyword evidence="11" id="KW-0865">Zymogen</keyword>
<feature type="binding site" evidence="15">
    <location>
        <position position="280"/>
    </location>
    <ligand>
        <name>Ca(2+)</name>
        <dbReference type="ChEBI" id="CHEBI:29108"/>
        <label>2</label>
    </ligand>
</feature>
<dbReference type="InterPro" id="IPR045371">
    <property type="entry name" value="ADAMTS_CR_3"/>
</dbReference>
<dbReference type="PANTHER" id="PTHR13723:SF141">
    <property type="entry name" value="A DISINTEGRIN AND METALLOPROTEINASE WITH THROMBOSPONDIN MOTIFS 2"/>
    <property type="match status" value="1"/>
</dbReference>
<dbReference type="FunFam" id="3.40.1620.60:FF:000001">
    <property type="entry name" value="A disintegrin and metalloproteinase with thrombospondin motifs 3"/>
    <property type="match status" value="1"/>
</dbReference>
<feature type="compositionally biased region" description="Polar residues" evidence="18">
    <location>
        <begin position="1234"/>
        <end position="1246"/>
    </location>
</feature>
<keyword evidence="15" id="KW-0106">Calcium</keyword>
<feature type="domain" description="Peptidase M12B" evidence="19">
    <location>
        <begin position="277"/>
        <end position="481"/>
    </location>
</feature>
<evidence type="ECO:0000259" key="20">
    <source>
        <dbReference type="PROSITE" id="PS50900"/>
    </source>
</evidence>
<feature type="compositionally biased region" description="Low complexity" evidence="18">
    <location>
        <begin position="1169"/>
        <end position="1213"/>
    </location>
</feature>
<keyword evidence="12 16" id="KW-1015">Disulfide bond</keyword>
<dbReference type="GeneID" id="105904583"/>
<dbReference type="CTD" id="571682"/>
<reference evidence="22" key="1">
    <citation type="submission" date="2025-08" db="UniProtKB">
        <authorList>
            <consortium name="RefSeq"/>
        </authorList>
    </citation>
    <scope>IDENTIFICATION</scope>
</reference>
<dbReference type="InterPro" id="IPR001590">
    <property type="entry name" value="Peptidase_M12B"/>
</dbReference>
<evidence type="ECO:0000256" key="13">
    <source>
        <dbReference type="ARBA" id="ARBA00023180"/>
    </source>
</evidence>
<dbReference type="GO" id="GO:0006508">
    <property type="term" value="P:proteolysis"/>
    <property type="evidence" value="ECO:0007669"/>
    <property type="project" value="UniProtKB-KW"/>
</dbReference>
<evidence type="ECO:0000259" key="19">
    <source>
        <dbReference type="PROSITE" id="PS50215"/>
    </source>
</evidence>
<feature type="active site" evidence="14 17">
    <location>
        <position position="420"/>
    </location>
</feature>
<evidence type="ECO:0000313" key="21">
    <source>
        <dbReference type="Proteomes" id="UP000515152"/>
    </source>
</evidence>
<evidence type="ECO:0000256" key="3">
    <source>
        <dbReference type="ARBA" id="ARBA00022530"/>
    </source>
</evidence>
<dbReference type="SUPFAM" id="SSF55486">
    <property type="entry name" value="Metalloproteases ('zincins'), catalytic domain"/>
    <property type="match status" value="1"/>
</dbReference>
<feature type="disulfide bond" evidence="16">
    <location>
        <begin position="354"/>
        <end position="403"/>
    </location>
</feature>
<keyword evidence="6" id="KW-0732">Signal</keyword>
<dbReference type="Pfam" id="PF01421">
    <property type="entry name" value="Reprolysin"/>
    <property type="match status" value="1"/>
</dbReference>
<keyword evidence="8" id="KW-0378">Hydrolase</keyword>
<proteinExistence type="predicted"/>
<keyword evidence="7" id="KW-0677">Repeat</keyword>
<feature type="disulfide bond" evidence="16">
    <location>
        <begin position="586"/>
        <end position="623"/>
    </location>
</feature>
<feature type="disulfide bond" evidence="16">
    <location>
        <begin position="590"/>
        <end position="628"/>
    </location>
</feature>
<dbReference type="GO" id="GO:0046872">
    <property type="term" value="F:metal ion binding"/>
    <property type="evidence" value="ECO:0007669"/>
    <property type="project" value="UniProtKB-KW"/>
</dbReference>
<dbReference type="FunFam" id="2.20.100.10:FF:000011">
    <property type="entry name" value="A disintegrin and metalloproteinase with thrombospondin motifs 3"/>
    <property type="match status" value="1"/>
</dbReference>
<dbReference type="InterPro" id="IPR041645">
    <property type="entry name" value="ADAMTS_CR_2"/>
</dbReference>
<evidence type="ECO:0000256" key="8">
    <source>
        <dbReference type="ARBA" id="ARBA00022801"/>
    </source>
</evidence>
<sequence>MLVDRLSEISKSASLPCDLPLFGPDMDVTLGYVFFFVLLRLQHMNGLYLTNTIESLQHKLRDYGLVRPVSTDAHGRFLTHAVSAGQLREQLPARRRRRRDAEGQADAHGHTETLFYNVTVFGQELHMQLRLNSRLVAPGATVEWHDDGNGTRYEPLLPSDCLYVGHATNVPDTAVAISNCDGLAGMIRAGQEEFFIEPLERGGVLTGEEHGGPGRRHIVYRSSDINRPDVAPAAGSHPKVVGPDLSGPGDLEVLSRGLLEKVNQTRRVRRALEEEVFNIEVLLTADFSVVDFHGREHIQKYLLTLMNIVNEIYQDHTLGAHINVVLVRIVILGYSQSVSLIELGNPSKSLERVCQWAFLQQKRDKSDVEYHDHAIFLTRQDFGPTGMQGFAPVTGICHPVRSCTLNHEDGFSSAFVVAHETGHVLGMEHDGEGNDCEDEVPMGSIMAPLVQAAFHRFHWSRCSREELHKYLNTYNCLRDDPFDHNWSDSGRPGLPGLHYSMNDQCRFDFGLGFMMCSEYSTYDPCKQLWCSHPENPFFCKTKKGPPIDGTRCGSGKHCFKGHCITLTPDILRQDGSWGQWSKFGSCSRTCGGGVRFRTRQCDNPIPANGGRTCYGNSYEFQLCSMEECAKVLADFREEQCKMWDPYFKHQNTLHHWLPYEHADPDERCQLYCQSNETGDVVPMKRMVHDGTRCSYKDPYSICVRGECEKVGCDCVIASEVEEDKCGVCGGDNSTCKIVKGNFTRSTKKEGFLKILEIPLGARHLLIREFKGTPHILAVKNQATGDVFLNDEDDFPESRTVIEKGVEWEYQNNDDMELVQTSGPLKYAVLVMVRSFGDSKVTLSYKYILHEGLQSSIENNLLLEDTAYFEWALRKWSHCSKPCGGGKQYTRFGCRRKADGKMVHRTYCSNIPKPRAIGRVCNVKECSQPIWETGEWEDCSRTCGKTGYQMRSVRCLQPQADGTRRFIHSKFCNDDRPESRQPCNRQLCPAQWRAGPWSLCSVTCGNGTQERQVQCNSADNAEGQCLEPKPGTIRPCHPIPCPNQTRNFIIQWLSRPDPKVSAPKTSSRQSCKTDKSVFCRMEMLSKYCSNQVYKQMCCKSCNDGNFSATNWSLTTTPAHVNRTYTSSPSPAYTLDSFDPTEDYFPLIPITSAYRTTVSTTDLFSMKRHTTASPTTTSEETTFPISTSTEGDTIDSTTSGPRTTSSTPRPVVPTSWLDVIRSWSPTTNPPAKPRAETSQQPPEKTTQLTVTSSPHTPVPPKSNDRRDNNSVDVSYQIVDVDNEVSPNVFILRKRPHPFQERTQNKRIQQLLAEKRRQDLFKLLRRRPPVQ</sequence>
<evidence type="ECO:0000256" key="11">
    <source>
        <dbReference type="ARBA" id="ARBA00023145"/>
    </source>
</evidence>
<dbReference type="SUPFAM" id="SSF82895">
    <property type="entry name" value="TSP-1 type 1 repeat"/>
    <property type="match status" value="4"/>
</dbReference>
<dbReference type="Pfam" id="PF05986">
    <property type="entry name" value="ADAMTS_spacer1"/>
    <property type="match status" value="1"/>
</dbReference>
<dbReference type="Gene3D" id="2.20.100.10">
    <property type="entry name" value="Thrombospondin type-1 (TSP1) repeat"/>
    <property type="match status" value="4"/>
</dbReference>
<protein>
    <submittedName>
        <fullName evidence="22">A disintegrin and metalloproteinase with thrombospondin motifs 2</fullName>
    </submittedName>
</protein>
<evidence type="ECO:0000256" key="9">
    <source>
        <dbReference type="ARBA" id="ARBA00022833"/>
    </source>
</evidence>
<feature type="binding site" evidence="15">
    <location>
        <position position="280"/>
    </location>
    <ligand>
        <name>Ca(2+)</name>
        <dbReference type="ChEBI" id="CHEBI:29108"/>
        <label>1</label>
    </ligand>
</feature>
<accession>A0A6P8FFM8</accession>
<dbReference type="Pfam" id="PF19236">
    <property type="entry name" value="ADAMTS_CR_3"/>
    <property type="match status" value="1"/>
</dbReference>
<keyword evidence="10 22" id="KW-0482">Metalloprotease</keyword>
<feature type="binding site" evidence="15 17">
    <location>
        <position position="423"/>
    </location>
    <ligand>
        <name>Zn(2+)</name>
        <dbReference type="ChEBI" id="CHEBI:29105"/>
        <note>catalytic</note>
    </ligand>
</feature>
<feature type="binding site" evidence="15">
    <location>
        <position position="476"/>
    </location>
    <ligand>
        <name>Ca(2+)</name>
        <dbReference type="ChEBI" id="CHEBI:29108"/>
        <label>1</label>
    </ligand>
</feature>
<evidence type="ECO:0000256" key="6">
    <source>
        <dbReference type="ARBA" id="ARBA00022729"/>
    </source>
</evidence>
<dbReference type="InterPro" id="IPR050439">
    <property type="entry name" value="ADAMTS_ADAMTS-like"/>
</dbReference>
<comment type="cofactor">
    <cofactor evidence="15">
        <name>Zn(2+)</name>
        <dbReference type="ChEBI" id="CHEBI:29105"/>
    </cofactor>
    <text evidence="15">Binds 1 zinc ion per subunit.</text>
</comment>
<feature type="disulfide bond" evidence="16">
    <location>
        <begin position="552"/>
        <end position="563"/>
    </location>
</feature>
<dbReference type="FunFam" id="2.60.120.830:FF:000001">
    <property type="entry name" value="A disintegrin and metalloproteinase with thrombospondin motifs 1"/>
    <property type="match status" value="1"/>
</dbReference>
<evidence type="ECO:0000256" key="4">
    <source>
        <dbReference type="ARBA" id="ARBA00022670"/>
    </source>
</evidence>
<keyword evidence="2" id="KW-0964">Secreted</keyword>
<dbReference type="PANTHER" id="PTHR13723">
    <property type="entry name" value="ADAMTS A DISINTEGRIN AND METALLOPROTEASE WITH THROMBOSPONDIN MOTIFS PROTEASE"/>
    <property type="match status" value="1"/>
</dbReference>
<feature type="binding site" evidence="15">
    <location>
        <position position="479"/>
    </location>
    <ligand>
        <name>Ca(2+)</name>
        <dbReference type="ChEBI" id="CHEBI:29108"/>
        <label>1</label>
    </ligand>
</feature>
<feature type="disulfide bond" evidence="16">
    <location>
        <begin position="601"/>
        <end position="613"/>
    </location>
</feature>
<dbReference type="InterPro" id="IPR036383">
    <property type="entry name" value="TSP1_rpt_sf"/>
</dbReference>